<keyword evidence="5 11" id="KW-0812">Transmembrane</keyword>
<comment type="caution">
    <text evidence="13">The sequence shown here is derived from an EMBL/GenBank/DDBJ whole genome shotgun (WGS) entry which is preliminary data.</text>
</comment>
<dbReference type="InterPro" id="IPR001245">
    <property type="entry name" value="Ser-Thr/Tyr_kinase_cat_dom"/>
</dbReference>
<comment type="caution">
    <text evidence="11">Lacks conserved residue(s) required for the propagation of feature annotation.</text>
</comment>
<dbReference type="Pfam" id="PF07714">
    <property type="entry name" value="PK_Tyr_Ser-Thr"/>
    <property type="match status" value="1"/>
</dbReference>
<keyword evidence="6 11" id="KW-0378">Hydrolase</keyword>
<evidence type="ECO:0000256" key="6">
    <source>
        <dbReference type="ARBA" id="ARBA00022801"/>
    </source>
</evidence>
<comment type="catalytic activity">
    <reaction evidence="1 11">
        <text>Cleaves type-1 transmembrane domains using a catalytic dyad composed of serine and histidine that are contributed by different transmembrane domains.</text>
        <dbReference type="EC" id="3.4.21.105"/>
    </reaction>
</comment>
<evidence type="ECO:0000256" key="4">
    <source>
        <dbReference type="ARBA" id="ARBA00022670"/>
    </source>
</evidence>
<evidence type="ECO:0000256" key="1">
    <source>
        <dbReference type="ARBA" id="ARBA00000156"/>
    </source>
</evidence>
<dbReference type="Gene3D" id="3.30.200.20">
    <property type="entry name" value="Phosphorylase Kinase, domain 1"/>
    <property type="match status" value="1"/>
</dbReference>
<dbReference type="SUPFAM" id="SSF56112">
    <property type="entry name" value="Protein kinase-like (PK-like)"/>
    <property type="match status" value="1"/>
</dbReference>
<name>A0A498IT23_MALDO</name>
<keyword evidence="10" id="KW-0547">Nucleotide-binding</keyword>
<evidence type="ECO:0000256" key="3">
    <source>
        <dbReference type="ARBA" id="ARBA00009045"/>
    </source>
</evidence>
<evidence type="ECO:0000313" key="14">
    <source>
        <dbReference type="Proteomes" id="UP000290289"/>
    </source>
</evidence>
<proteinExistence type="inferred from homology"/>
<keyword evidence="14" id="KW-1185">Reference proteome</keyword>
<dbReference type="InterPro" id="IPR000719">
    <property type="entry name" value="Prot_kinase_dom"/>
</dbReference>
<dbReference type="EC" id="3.4.21.105" evidence="11"/>
<feature type="transmembrane region" description="Helical" evidence="11">
    <location>
        <begin position="130"/>
        <end position="147"/>
    </location>
</feature>
<dbReference type="PANTHER" id="PTHR22936">
    <property type="entry name" value="RHOMBOID-RELATED"/>
    <property type="match status" value="1"/>
</dbReference>
<evidence type="ECO:0000259" key="12">
    <source>
        <dbReference type="PROSITE" id="PS50011"/>
    </source>
</evidence>
<dbReference type="SUPFAM" id="SSF144091">
    <property type="entry name" value="Rhomboid-like"/>
    <property type="match status" value="1"/>
</dbReference>
<keyword evidence="7 11" id="KW-0720">Serine protease</keyword>
<dbReference type="GO" id="GO:0004672">
    <property type="term" value="F:protein kinase activity"/>
    <property type="evidence" value="ECO:0007669"/>
    <property type="project" value="InterPro"/>
</dbReference>
<organism evidence="13 14">
    <name type="scientific">Malus domestica</name>
    <name type="common">Apple</name>
    <name type="synonym">Pyrus malus</name>
    <dbReference type="NCBI Taxonomy" id="3750"/>
    <lineage>
        <taxon>Eukaryota</taxon>
        <taxon>Viridiplantae</taxon>
        <taxon>Streptophyta</taxon>
        <taxon>Embryophyta</taxon>
        <taxon>Tracheophyta</taxon>
        <taxon>Spermatophyta</taxon>
        <taxon>Magnoliopsida</taxon>
        <taxon>eudicotyledons</taxon>
        <taxon>Gunneridae</taxon>
        <taxon>Pentapetalae</taxon>
        <taxon>rosids</taxon>
        <taxon>fabids</taxon>
        <taxon>Rosales</taxon>
        <taxon>Rosaceae</taxon>
        <taxon>Amygdaloideae</taxon>
        <taxon>Maleae</taxon>
        <taxon>Malus</taxon>
    </lineage>
</organism>
<dbReference type="InterPro" id="IPR011009">
    <property type="entry name" value="Kinase-like_dom_sf"/>
</dbReference>
<dbReference type="PANTHER" id="PTHR22936:SF77">
    <property type="entry name" value="RHOMBOID-LIKE PROTEIN 1"/>
    <property type="match status" value="1"/>
</dbReference>
<dbReference type="GO" id="GO:0006508">
    <property type="term" value="P:proteolysis"/>
    <property type="evidence" value="ECO:0007669"/>
    <property type="project" value="UniProtKB-KW"/>
</dbReference>
<keyword evidence="10" id="KW-0067">ATP-binding</keyword>
<protein>
    <recommendedName>
        <fullName evidence="11">RHOMBOID-like protein</fullName>
        <ecNumber evidence="11">3.4.21.105</ecNumber>
    </recommendedName>
</protein>
<dbReference type="InterPro" id="IPR022764">
    <property type="entry name" value="Peptidase_S54_rhomboid_dom"/>
</dbReference>
<dbReference type="GO" id="GO:0005524">
    <property type="term" value="F:ATP binding"/>
    <property type="evidence" value="ECO:0007669"/>
    <property type="project" value="UniProtKB-UniRule"/>
</dbReference>
<sequence>MTRGGLKISTSLLSALQGKPTCWAFFNHAMLDVYLMSAYRKCLNKEERLEKMGNLDAQRVVHQHQGWRLISCMWLHAGVFHVLADMLSLVFIGIRLEQEFGFVQIGFLYLMSGFGGSLLSALFIQYGISVGASGALFGLLGSMLSELTSNWTMYVNKLAALLTLLFIIIINLAVGILPHVDNFAHIGGFVSGFLLGFLFLIHPQFKWLTQRNAPPGHERKEISSSTITNSYLQVSYATLLRATDGLSEANLIGVGSFGVVYKGVLNVDDRAQMVAAVKVFNLSRHGAAKCFISGCEALRNMKHRNLVKIITACSSVDSLGNDFKALVYEYMEKASLEK</sequence>
<keyword evidence="4 11" id="KW-0645">Protease</keyword>
<dbReference type="InterPro" id="IPR002610">
    <property type="entry name" value="Peptidase_S54_rhomboid-like"/>
</dbReference>
<dbReference type="GO" id="GO:0016020">
    <property type="term" value="C:membrane"/>
    <property type="evidence" value="ECO:0007669"/>
    <property type="project" value="UniProtKB-SubCell"/>
</dbReference>
<feature type="transmembrane region" description="Helical" evidence="11">
    <location>
        <begin position="73"/>
        <end position="94"/>
    </location>
</feature>
<evidence type="ECO:0000256" key="11">
    <source>
        <dbReference type="RuleBase" id="RU362115"/>
    </source>
</evidence>
<dbReference type="InterPro" id="IPR017441">
    <property type="entry name" value="Protein_kinase_ATP_BS"/>
</dbReference>
<feature type="transmembrane region" description="Helical" evidence="11">
    <location>
        <begin position="159"/>
        <end position="177"/>
    </location>
</feature>
<evidence type="ECO:0000256" key="9">
    <source>
        <dbReference type="ARBA" id="ARBA00023136"/>
    </source>
</evidence>
<accession>A0A498IT23</accession>
<dbReference type="Proteomes" id="UP000290289">
    <property type="component" value="Chromosome 11"/>
</dbReference>
<evidence type="ECO:0000256" key="10">
    <source>
        <dbReference type="PROSITE-ProRule" id="PRU10141"/>
    </source>
</evidence>
<dbReference type="FunFam" id="3.30.200.20:FF:000432">
    <property type="entry name" value="LRR receptor-like serine/threonine-protein kinase EFR"/>
    <property type="match status" value="1"/>
</dbReference>
<dbReference type="GO" id="GO:0004252">
    <property type="term" value="F:serine-type endopeptidase activity"/>
    <property type="evidence" value="ECO:0007669"/>
    <property type="project" value="InterPro"/>
</dbReference>
<dbReference type="PROSITE" id="PS00107">
    <property type="entry name" value="PROTEIN_KINASE_ATP"/>
    <property type="match status" value="1"/>
</dbReference>
<dbReference type="Gene3D" id="1.20.1540.10">
    <property type="entry name" value="Rhomboid-like"/>
    <property type="match status" value="1"/>
</dbReference>
<evidence type="ECO:0000313" key="13">
    <source>
        <dbReference type="EMBL" id="RXH84601.1"/>
    </source>
</evidence>
<comment type="subcellular location">
    <subcellularLocation>
        <location evidence="2 11">Membrane</location>
        <topology evidence="2 11">Multi-pass membrane protein</topology>
    </subcellularLocation>
</comment>
<keyword evidence="9 11" id="KW-0472">Membrane</keyword>
<dbReference type="STRING" id="3750.A0A498IT23"/>
<feature type="transmembrane region" description="Helical" evidence="11">
    <location>
        <begin position="183"/>
        <end position="201"/>
    </location>
</feature>
<dbReference type="InterPro" id="IPR035952">
    <property type="entry name" value="Rhomboid-like_sf"/>
</dbReference>
<evidence type="ECO:0000256" key="7">
    <source>
        <dbReference type="ARBA" id="ARBA00022825"/>
    </source>
</evidence>
<keyword evidence="8 11" id="KW-1133">Transmembrane helix</keyword>
<dbReference type="GO" id="GO:0005794">
    <property type="term" value="C:Golgi apparatus"/>
    <property type="evidence" value="ECO:0007669"/>
    <property type="project" value="UniProtKB-ARBA"/>
</dbReference>
<dbReference type="EMBL" id="RDQH01000337">
    <property type="protein sequence ID" value="RXH84601.1"/>
    <property type="molecule type" value="Genomic_DNA"/>
</dbReference>
<feature type="binding site" evidence="10">
    <location>
        <position position="278"/>
    </location>
    <ligand>
        <name>ATP</name>
        <dbReference type="ChEBI" id="CHEBI:30616"/>
    </ligand>
</feature>
<comment type="similarity">
    <text evidence="3 11">Belongs to the peptidase S54 family.</text>
</comment>
<dbReference type="FunFam" id="1.20.1540.10:FF:000019">
    <property type="entry name" value="RHOMBOID-like protein"/>
    <property type="match status" value="1"/>
</dbReference>
<evidence type="ECO:0000256" key="5">
    <source>
        <dbReference type="ARBA" id="ARBA00022692"/>
    </source>
</evidence>
<evidence type="ECO:0000256" key="2">
    <source>
        <dbReference type="ARBA" id="ARBA00004141"/>
    </source>
</evidence>
<feature type="domain" description="Protein kinase" evidence="12">
    <location>
        <begin position="246"/>
        <end position="338"/>
    </location>
</feature>
<evidence type="ECO:0000256" key="8">
    <source>
        <dbReference type="ARBA" id="ARBA00022989"/>
    </source>
</evidence>
<gene>
    <name evidence="13" type="ORF">DVH24_032885</name>
</gene>
<dbReference type="Pfam" id="PF01694">
    <property type="entry name" value="Rhomboid"/>
    <property type="match status" value="1"/>
</dbReference>
<dbReference type="AlphaFoldDB" id="A0A498IT23"/>
<dbReference type="PROSITE" id="PS50011">
    <property type="entry name" value="PROTEIN_KINASE_DOM"/>
    <property type="match status" value="1"/>
</dbReference>
<comment type="function">
    <text evidence="11">Serine protease involved in intramembrane proteolysis.</text>
</comment>
<reference evidence="13 14" key="1">
    <citation type="submission" date="2018-10" db="EMBL/GenBank/DDBJ databases">
        <title>A high-quality apple genome assembly.</title>
        <authorList>
            <person name="Hu J."/>
        </authorList>
    </citation>
    <scope>NUCLEOTIDE SEQUENCE [LARGE SCALE GENOMIC DNA]</scope>
    <source>
        <strain evidence="14">cv. HFTH1</strain>
        <tissue evidence="13">Young leaf</tissue>
    </source>
</reference>